<keyword evidence="3" id="KW-1185">Reference proteome</keyword>
<feature type="compositionally biased region" description="Polar residues" evidence="1">
    <location>
        <begin position="325"/>
        <end position="345"/>
    </location>
</feature>
<sequence length="345" mass="39899">MLKGVHIGRKKIGRAIVHISEFFIQYTNAMLARLGIRIWCPDLNDAPDSLYNEACRISAIMTFRQIASGGAYEYMSINLAYCNDLVLLQKAYNHFVHFSMLQKYMKEEKEEGKNLRDKIKGKVQRRRQRLRVFSDDEFHPVHEVYVVKTLPFCSANENSFFQRLDKLISQSKSVAGKSTPKYKRRRPKFAQISEFKTSPQELPINFYNERWLNQLPPVELFSAADTSQVAFIPENQALTNGTPHPDERLQDSAFTKKYWETITTEYDLSHQIEDSDSSSDEEDESIDLSFGNDESIDEEEMEIAEESTDDSLFEGESDQYEDNENAMQTSFLAERPSTSDANPWL</sequence>
<protein>
    <submittedName>
        <fullName evidence="2">Uncharacterized protein</fullName>
    </submittedName>
</protein>
<feature type="region of interest" description="Disordered" evidence="1">
    <location>
        <begin position="269"/>
        <end position="345"/>
    </location>
</feature>
<proteinExistence type="predicted"/>
<dbReference type="EMBL" id="AVOT02050978">
    <property type="protein sequence ID" value="MBW0546022.1"/>
    <property type="molecule type" value="Genomic_DNA"/>
</dbReference>
<evidence type="ECO:0000313" key="2">
    <source>
        <dbReference type="EMBL" id="MBW0546022.1"/>
    </source>
</evidence>
<dbReference type="AlphaFoldDB" id="A0A9Q3FWM8"/>
<comment type="caution">
    <text evidence="2">The sequence shown here is derived from an EMBL/GenBank/DDBJ whole genome shotgun (WGS) entry which is preliminary data.</text>
</comment>
<gene>
    <name evidence="2" type="ORF">O181_085737</name>
</gene>
<accession>A0A9Q3FWM8</accession>
<feature type="compositionally biased region" description="Acidic residues" evidence="1">
    <location>
        <begin position="294"/>
        <end position="324"/>
    </location>
</feature>
<evidence type="ECO:0000256" key="1">
    <source>
        <dbReference type="SAM" id="MobiDB-lite"/>
    </source>
</evidence>
<dbReference type="Proteomes" id="UP000765509">
    <property type="component" value="Unassembled WGS sequence"/>
</dbReference>
<organism evidence="2 3">
    <name type="scientific">Austropuccinia psidii MF-1</name>
    <dbReference type="NCBI Taxonomy" id="1389203"/>
    <lineage>
        <taxon>Eukaryota</taxon>
        <taxon>Fungi</taxon>
        <taxon>Dikarya</taxon>
        <taxon>Basidiomycota</taxon>
        <taxon>Pucciniomycotina</taxon>
        <taxon>Pucciniomycetes</taxon>
        <taxon>Pucciniales</taxon>
        <taxon>Sphaerophragmiaceae</taxon>
        <taxon>Austropuccinia</taxon>
    </lineage>
</organism>
<evidence type="ECO:0000313" key="3">
    <source>
        <dbReference type="Proteomes" id="UP000765509"/>
    </source>
</evidence>
<feature type="compositionally biased region" description="Acidic residues" evidence="1">
    <location>
        <begin position="274"/>
        <end position="286"/>
    </location>
</feature>
<name>A0A9Q3FWM8_9BASI</name>
<reference evidence="2" key="1">
    <citation type="submission" date="2021-03" db="EMBL/GenBank/DDBJ databases">
        <title>Draft genome sequence of rust myrtle Austropuccinia psidii MF-1, a brazilian biotype.</title>
        <authorList>
            <person name="Quecine M.C."/>
            <person name="Pachon D.M.R."/>
            <person name="Bonatelli M.L."/>
            <person name="Correr F.H."/>
            <person name="Franceschini L.M."/>
            <person name="Leite T.F."/>
            <person name="Margarido G.R.A."/>
            <person name="Almeida C.A."/>
            <person name="Ferrarezi J.A."/>
            <person name="Labate C.A."/>
        </authorList>
    </citation>
    <scope>NUCLEOTIDE SEQUENCE</scope>
    <source>
        <strain evidence="2">MF-1</strain>
    </source>
</reference>